<dbReference type="GO" id="GO:0015093">
    <property type="term" value="F:ferrous iron transmembrane transporter activity"/>
    <property type="evidence" value="ECO:0007669"/>
    <property type="project" value="UniProtKB-UniRule"/>
</dbReference>
<evidence type="ECO:0000256" key="12">
    <source>
        <dbReference type="ARBA" id="ARBA00023136"/>
    </source>
</evidence>
<evidence type="ECO:0000256" key="8">
    <source>
        <dbReference type="ARBA" id="ARBA00022989"/>
    </source>
</evidence>
<feature type="binding site" evidence="14">
    <location>
        <begin position="119"/>
        <end position="122"/>
    </location>
    <ligand>
        <name>GTP</name>
        <dbReference type="ChEBI" id="CHEBI:37565"/>
        <label>1</label>
    </ligand>
</feature>
<dbReference type="PANTHER" id="PTHR43185">
    <property type="entry name" value="FERROUS IRON TRANSPORT PROTEIN B"/>
    <property type="match status" value="1"/>
</dbReference>
<feature type="transmembrane region" description="Helical" evidence="16">
    <location>
        <begin position="662"/>
        <end position="682"/>
    </location>
</feature>
<feature type="binding site" evidence="15">
    <location>
        <position position="21"/>
    </location>
    <ligand>
        <name>Mg(2+)</name>
        <dbReference type="ChEBI" id="CHEBI:18420"/>
        <label>2</label>
    </ligand>
</feature>
<accession>A0A143DC53</accession>
<comment type="subcellular location">
    <subcellularLocation>
        <location evidence="1 16">Cell inner membrane</location>
        <topology evidence="1 16">Multi-pass membrane protein</topology>
    </subcellularLocation>
</comment>
<evidence type="ECO:0000256" key="14">
    <source>
        <dbReference type="PIRSR" id="PIRSR603373-1"/>
    </source>
</evidence>
<dbReference type="InterPro" id="IPR011642">
    <property type="entry name" value="Gate_dom"/>
</dbReference>
<evidence type="ECO:0000256" key="11">
    <source>
        <dbReference type="ARBA" id="ARBA00023134"/>
    </source>
</evidence>
<dbReference type="Pfam" id="PF02421">
    <property type="entry name" value="FeoB_N"/>
    <property type="match status" value="1"/>
</dbReference>
<feature type="domain" description="FeoB-type G" evidence="17">
    <location>
        <begin position="2"/>
        <end position="168"/>
    </location>
</feature>
<reference evidence="18 19" key="1">
    <citation type="submission" date="2016-02" db="EMBL/GenBank/DDBJ databases">
        <title>Complete Genome of H5569, the type strain of the newly described species Haematospirillium jordaniae.</title>
        <authorList>
            <person name="Nicholson A.C."/>
            <person name="Humrighouse B.W."/>
            <person name="Loparov V."/>
            <person name="McQuiston J.R."/>
        </authorList>
    </citation>
    <scope>NUCLEOTIDE SEQUENCE [LARGE SCALE GENOMIC DNA]</scope>
    <source>
        <strain evidence="18 19">H5569</strain>
    </source>
</reference>
<feature type="transmembrane region" description="Helical" evidence="16">
    <location>
        <begin position="430"/>
        <end position="452"/>
    </location>
</feature>
<feature type="binding site" evidence="14">
    <location>
        <begin position="34"/>
        <end position="38"/>
    </location>
    <ligand>
        <name>GTP</name>
        <dbReference type="ChEBI" id="CHEBI:37565"/>
        <label>1</label>
    </ligand>
</feature>
<dbReference type="Pfam" id="PF07670">
    <property type="entry name" value="Gate"/>
    <property type="match status" value="2"/>
</dbReference>
<evidence type="ECO:0000256" key="5">
    <source>
        <dbReference type="ARBA" id="ARBA00022519"/>
    </source>
</evidence>
<dbReference type="PANTHER" id="PTHR43185:SF1">
    <property type="entry name" value="FE(2+) TRANSPORTER FEOB"/>
    <property type="match status" value="1"/>
</dbReference>
<dbReference type="Proteomes" id="UP000076066">
    <property type="component" value="Chromosome"/>
</dbReference>
<dbReference type="InterPro" id="IPR003373">
    <property type="entry name" value="Fe2_transport_prot-B"/>
</dbReference>
<evidence type="ECO:0000256" key="4">
    <source>
        <dbReference type="ARBA" id="ARBA00022496"/>
    </source>
</evidence>
<feature type="transmembrane region" description="Helical" evidence="16">
    <location>
        <begin position="458"/>
        <end position="477"/>
    </location>
</feature>
<feature type="binding site" evidence="15">
    <location>
        <position position="24"/>
    </location>
    <ligand>
        <name>Mg(2+)</name>
        <dbReference type="ChEBI" id="CHEBI:18420"/>
        <label>2</label>
    </ligand>
</feature>
<dbReference type="InterPro" id="IPR011640">
    <property type="entry name" value="Fe2_transport_prot_B_C"/>
</dbReference>
<keyword evidence="4 16" id="KW-0410">Iron transport</keyword>
<organism evidence="18 19">
    <name type="scientific">Haematospirillum jordaniae</name>
    <dbReference type="NCBI Taxonomy" id="1549855"/>
    <lineage>
        <taxon>Bacteria</taxon>
        <taxon>Pseudomonadati</taxon>
        <taxon>Pseudomonadota</taxon>
        <taxon>Alphaproteobacteria</taxon>
        <taxon>Rhodospirillales</taxon>
        <taxon>Novispirillaceae</taxon>
        <taxon>Haematospirillum</taxon>
    </lineage>
</organism>
<evidence type="ECO:0000256" key="9">
    <source>
        <dbReference type="ARBA" id="ARBA00023004"/>
    </source>
</evidence>
<evidence type="ECO:0000256" key="10">
    <source>
        <dbReference type="ARBA" id="ARBA00023065"/>
    </source>
</evidence>
<keyword evidence="6 16" id="KW-0812">Transmembrane</keyword>
<dbReference type="Gene3D" id="1.10.287.1770">
    <property type="match status" value="1"/>
</dbReference>
<dbReference type="FunFam" id="3.40.50.300:FF:000426">
    <property type="entry name" value="Ferrous iron transport protein B"/>
    <property type="match status" value="1"/>
</dbReference>
<feature type="transmembrane region" description="Helical" evidence="16">
    <location>
        <begin position="397"/>
        <end position="418"/>
    </location>
</feature>
<evidence type="ECO:0000313" key="18">
    <source>
        <dbReference type="EMBL" id="AMW33863.1"/>
    </source>
</evidence>
<sequence length="751" mass="80079">MTLHIALAGNPNCGKTTLFNALTGSRQHVGNWPGVTIEKKTGTIKLPNGRCVTLVDLPGTYMLGGPDTGSEDERIARDTLLLDKPALIINVLDASALERNLYLTTQILEMGVPLILAINMMDVAESKGITIDHQQLSTSLGCPVIPLIASRSRGLEQLRTTLETAIKAANETKRRPDHHASIIEAIRALVPFVSEKATMAGIDPTWAALRLIEGDNLAETLTDAAGINAAEEARNNISTNSGEDADILIAEGRYTFIGTILADCCKKTPMETARTTGRLDSLVLSKFAGIPIFLAVMYLMFLLTITLGGAFIDAFDLAAGALLVDAPSRLLEAAAAPPWLAAVVKAVGQGMQTVCTFIPIIGFLFLFLSALEDSGYMARAAFVADRAIRSLGLPGKAFVPLIVGFGCNVPAIMATRTLEHRRERILTSMMAPFMSCGARLPVFALFAAAFFPENGQNVVFGLYILGLMAAVGTGLVLKHTFLGGGSLPFVMELPPWHVPSGRTIMLQTRQRLAGFVFRAGQIIVPVVTVLSLLASTGTDGTFDIADRQNSILASTSRALIPALEPLGINDDNWPAAVGLVTGLFAKEAIIATLDSLYVSTHDDENAANSTASLLEALTDAFATIPTNIMALTGLGSVEDNPDHQETPLTQELARRFSSPPAALAYMVLVLLYSPCVATLGAIRQEIGMRWMLFSAIWTTALAWLSAVAIYQGGTLVIKSGYPVIATGISLMLAIGILSGIRLNRLRKQRTA</sequence>
<dbReference type="GO" id="GO:0046872">
    <property type="term" value="F:metal ion binding"/>
    <property type="evidence" value="ECO:0007669"/>
    <property type="project" value="UniProtKB-KW"/>
</dbReference>
<dbReference type="InterPro" id="IPR027417">
    <property type="entry name" value="P-loop_NTPase"/>
</dbReference>
<feature type="transmembrane region" description="Helical" evidence="16">
    <location>
        <begin position="721"/>
        <end position="740"/>
    </location>
</feature>
<keyword evidence="11 14" id="KW-0342">GTP-binding</keyword>
<keyword evidence="19" id="KW-1185">Reference proteome</keyword>
<feature type="binding site" evidence="15">
    <location>
        <position position="23"/>
    </location>
    <ligand>
        <name>Mg(2+)</name>
        <dbReference type="ChEBI" id="CHEBI:18420"/>
        <label>2</label>
    </ligand>
</feature>
<comment type="similarity">
    <text evidence="16">Belongs to the TRAFAC class TrmE-Era-EngA-EngB-Septin-like GTPase superfamily. FeoB GTPase (TC 9.A.8) family.</text>
</comment>
<evidence type="ECO:0000256" key="13">
    <source>
        <dbReference type="NCBIfam" id="TIGR00437"/>
    </source>
</evidence>
<evidence type="ECO:0000313" key="19">
    <source>
        <dbReference type="Proteomes" id="UP000076066"/>
    </source>
</evidence>
<keyword evidence="8 16" id="KW-1133">Transmembrane helix</keyword>
<dbReference type="RefSeq" id="WP_066131875.1">
    <property type="nucleotide sequence ID" value="NZ_CP014525.1"/>
</dbReference>
<dbReference type="NCBIfam" id="TIGR00437">
    <property type="entry name" value="feoB"/>
    <property type="match status" value="1"/>
</dbReference>
<dbReference type="EMBL" id="CP014525">
    <property type="protein sequence ID" value="AMW33863.1"/>
    <property type="molecule type" value="Genomic_DNA"/>
</dbReference>
<dbReference type="STRING" id="1549855.AY555_00295"/>
<dbReference type="InterPro" id="IPR041069">
    <property type="entry name" value="FeoB_Cyto"/>
</dbReference>
<dbReference type="PRINTS" id="PR00326">
    <property type="entry name" value="GTP1OBG"/>
</dbReference>
<dbReference type="GeneID" id="53315603"/>
<feature type="binding site" evidence="15">
    <location>
        <position position="20"/>
    </location>
    <ligand>
        <name>Mg(2+)</name>
        <dbReference type="ChEBI" id="CHEBI:18420"/>
        <label>2</label>
    </ligand>
</feature>
<feature type="binding site" evidence="14">
    <location>
        <begin position="9"/>
        <end position="16"/>
    </location>
    <ligand>
        <name>GTP</name>
        <dbReference type="ChEBI" id="CHEBI:37565"/>
        <label>1</label>
    </ligand>
</feature>
<feature type="transmembrane region" description="Helical" evidence="16">
    <location>
        <begin position="354"/>
        <end position="371"/>
    </location>
</feature>
<dbReference type="InterPro" id="IPR006073">
    <property type="entry name" value="GTP-bd"/>
</dbReference>
<evidence type="ECO:0000256" key="6">
    <source>
        <dbReference type="ARBA" id="ARBA00022692"/>
    </source>
</evidence>
<dbReference type="AlphaFoldDB" id="A0A143DC53"/>
<dbReference type="SUPFAM" id="SSF52540">
    <property type="entry name" value="P-loop containing nucleoside triphosphate hydrolases"/>
    <property type="match status" value="1"/>
</dbReference>
<feature type="transmembrane region" description="Helical" evidence="16">
    <location>
        <begin position="288"/>
        <end position="312"/>
    </location>
</feature>
<name>A0A143DC53_9PROT</name>
<dbReference type="KEGG" id="hjo:AY555_00295"/>
<evidence type="ECO:0000256" key="2">
    <source>
        <dbReference type="ARBA" id="ARBA00022448"/>
    </source>
</evidence>
<keyword evidence="15" id="KW-0460">Magnesium</keyword>
<feature type="binding site" evidence="14">
    <location>
        <begin position="56"/>
        <end position="59"/>
    </location>
    <ligand>
        <name>GTP</name>
        <dbReference type="ChEBI" id="CHEBI:37565"/>
        <label>3</label>
    </ligand>
</feature>
<dbReference type="Pfam" id="PF07664">
    <property type="entry name" value="FeoB_C"/>
    <property type="match status" value="1"/>
</dbReference>
<dbReference type="InterPro" id="IPR030389">
    <property type="entry name" value="G_FEOB_dom"/>
</dbReference>
<dbReference type="GO" id="GO:0005886">
    <property type="term" value="C:plasma membrane"/>
    <property type="evidence" value="ECO:0007669"/>
    <property type="project" value="UniProtKB-SubCell"/>
</dbReference>
<proteinExistence type="inferred from homology"/>
<comment type="function">
    <text evidence="16">Probable transporter of a GTP-driven Fe(2+) uptake system.</text>
</comment>
<keyword evidence="5" id="KW-0997">Cell inner membrane</keyword>
<evidence type="ECO:0000256" key="16">
    <source>
        <dbReference type="RuleBase" id="RU362098"/>
    </source>
</evidence>
<evidence type="ECO:0000259" key="17">
    <source>
        <dbReference type="PROSITE" id="PS51711"/>
    </source>
</evidence>
<dbReference type="InterPro" id="IPR050860">
    <property type="entry name" value="FeoB_GTPase"/>
</dbReference>
<evidence type="ECO:0000256" key="3">
    <source>
        <dbReference type="ARBA" id="ARBA00022475"/>
    </source>
</evidence>
<keyword evidence="10" id="KW-0406">Ion transport</keyword>
<gene>
    <name evidence="18" type="ORF">AY555_00295</name>
</gene>
<evidence type="ECO:0000256" key="15">
    <source>
        <dbReference type="PIRSR" id="PIRSR603373-2"/>
    </source>
</evidence>
<keyword evidence="15" id="KW-0479">Metal-binding</keyword>
<evidence type="ECO:0000256" key="1">
    <source>
        <dbReference type="ARBA" id="ARBA00004429"/>
    </source>
</evidence>
<dbReference type="PROSITE" id="PS51711">
    <property type="entry name" value="G_FEOB"/>
    <property type="match status" value="1"/>
</dbReference>
<keyword evidence="7 14" id="KW-0547">Nucleotide-binding</keyword>
<keyword evidence="12 16" id="KW-0472">Membrane</keyword>
<protein>
    <recommendedName>
        <fullName evidence="13 16">Ferrous iron transport protein B</fullName>
    </recommendedName>
</protein>
<dbReference type="GO" id="GO:0005525">
    <property type="term" value="F:GTP binding"/>
    <property type="evidence" value="ECO:0007669"/>
    <property type="project" value="UniProtKB-KW"/>
</dbReference>
<dbReference type="NCBIfam" id="NF007105">
    <property type="entry name" value="PRK09554.1"/>
    <property type="match status" value="1"/>
</dbReference>
<evidence type="ECO:0000256" key="7">
    <source>
        <dbReference type="ARBA" id="ARBA00022741"/>
    </source>
</evidence>
<dbReference type="CDD" id="cd01879">
    <property type="entry name" value="FeoB"/>
    <property type="match status" value="1"/>
</dbReference>
<dbReference type="Pfam" id="PF17910">
    <property type="entry name" value="FeoB_Cyto"/>
    <property type="match status" value="1"/>
</dbReference>
<dbReference type="Gene3D" id="3.40.50.300">
    <property type="entry name" value="P-loop containing nucleotide triphosphate hydrolases"/>
    <property type="match status" value="1"/>
</dbReference>
<keyword evidence="2 16" id="KW-0813">Transport</keyword>
<dbReference type="OrthoDB" id="9809127at2"/>
<feature type="transmembrane region" description="Helical" evidence="16">
    <location>
        <begin position="689"/>
        <end position="709"/>
    </location>
</feature>
<keyword evidence="9 16" id="KW-0408">Iron</keyword>
<keyword evidence="3" id="KW-1003">Cell membrane</keyword>